<dbReference type="EMBL" id="CAJHNH020001269">
    <property type="protein sequence ID" value="CAG5122366.1"/>
    <property type="molecule type" value="Genomic_DNA"/>
</dbReference>
<evidence type="ECO:0000313" key="3">
    <source>
        <dbReference type="EMBL" id="CAG5122366.1"/>
    </source>
</evidence>
<proteinExistence type="predicted"/>
<protein>
    <submittedName>
        <fullName evidence="3">Uncharacterized protein</fullName>
    </submittedName>
</protein>
<sequence length="539" mass="60509">MNYVEDLQKQNASLKELIAEMRLQMESLGQEGQRAEVKSFNVADSFSVHKEELEELKRENRELKVKLKSSRRAATGTSHLPTAQDSEEILSQVEGNMTVKQHILALNSTIGTLRSEKVELAATVKKQQARIAFLENSLEETSKLPRQKQIQIDQLTYELSSCRRRQETEVAGLKNRVSELEFQLTEARREADEYHRASLERNEELVALGNQLSALKLEFSESNPTINFGAQELYIQQLQDELAQLRKRATAFDISDLNNIGSKFASLDDGSASSSDVRHKLKMAAARIIQLARENQQLTESNNRLRAQLKSTVSEKTASDAGVPSKSEMFVRDKQRSDGTTEKADDSKTAVTQDRLEQLEKLQYQLTRQELKFAQRVQTRTRGVSLQPADSLPDDVPERDTSGSSMRYRRPATGVQPGDVGVGISAQSTFNNQDSEMMVSFSSGGGDSIQQVWQMLESSSSIGPSSPRSARSILPGQRKPSDGGDHFYLQGQSAPAEARSRKEQSLHKSGIDYPEKLKKQVKPKPKIRNYNFRDDSSRR</sequence>
<gene>
    <name evidence="3" type="ORF">CUNI_LOCUS7924</name>
</gene>
<dbReference type="GO" id="GO:0034451">
    <property type="term" value="C:centriolar satellite"/>
    <property type="evidence" value="ECO:0007669"/>
    <property type="project" value="TreeGrafter"/>
</dbReference>
<feature type="coiled-coil region" evidence="1">
    <location>
        <begin position="117"/>
        <end position="197"/>
    </location>
</feature>
<dbReference type="GO" id="GO:0005814">
    <property type="term" value="C:centriole"/>
    <property type="evidence" value="ECO:0007669"/>
    <property type="project" value="TreeGrafter"/>
</dbReference>
<feature type="region of interest" description="Disordered" evidence="2">
    <location>
        <begin position="457"/>
        <end position="539"/>
    </location>
</feature>
<dbReference type="PANTHER" id="PTHR46725">
    <property type="entry name" value="COILED-COIL DOMAIN-CONTAINING PROTEIN 57"/>
    <property type="match status" value="1"/>
</dbReference>
<feature type="compositionally biased region" description="Low complexity" evidence="2">
    <location>
        <begin position="458"/>
        <end position="473"/>
    </location>
</feature>
<evidence type="ECO:0000256" key="1">
    <source>
        <dbReference type="SAM" id="Coils"/>
    </source>
</evidence>
<organism evidence="3 4">
    <name type="scientific">Candidula unifasciata</name>
    <dbReference type="NCBI Taxonomy" id="100452"/>
    <lineage>
        <taxon>Eukaryota</taxon>
        <taxon>Metazoa</taxon>
        <taxon>Spiralia</taxon>
        <taxon>Lophotrochozoa</taxon>
        <taxon>Mollusca</taxon>
        <taxon>Gastropoda</taxon>
        <taxon>Heterobranchia</taxon>
        <taxon>Euthyneura</taxon>
        <taxon>Panpulmonata</taxon>
        <taxon>Eupulmonata</taxon>
        <taxon>Stylommatophora</taxon>
        <taxon>Helicina</taxon>
        <taxon>Helicoidea</taxon>
        <taxon>Geomitridae</taxon>
        <taxon>Candidula</taxon>
    </lineage>
</organism>
<evidence type="ECO:0000256" key="2">
    <source>
        <dbReference type="SAM" id="MobiDB-lite"/>
    </source>
</evidence>
<feature type="compositionally biased region" description="Basic and acidic residues" evidence="2">
    <location>
        <begin position="498"/>
        <end position="518"/>
    </location>
</feature>
<keyword evidence="4" id="KW-1185">Reference proteome</keyword>
<comment type="caution">
    <text evidence="3">The sequence shown here is derived from an EMBL/GenBank/DDBJ whole genome shotgun (WGS) entry which is preliminary data.</text>
</comment>
<feature type="region of interest" description="Disordered" evidence="2">
    <location>
        <begin position="309"/>
        <end position="352"/>
    </location>
</feature>
<dbReference type="GO" id="GO:0060271">
    <property type="term" value="P:cilium assembly"/>
    <property type="evidence" value="ECO:0007669"/>
    <property type="project" value="TreeGrafter"/>
</dbReference>
<dbReference type="Proteomes" id="UP000678393">
    <property type="component" value="Unassembled WGS sequence"/>
</dbReference>
<dbReference type="OrthoDB" id="568502at2759"/>
<keyword evidence="1" id="KW-0175">Coiled coil</keyword>
<feature type="coiled-coil region" evidence="1">
    <location>
        <begin position="4"/>
        <end position="73"/>
    </location>
</feature>
<name>A0A8S3Z6G1_9EUPU</name>
<dbReference type="GO" id="GO:0007020">
    <property type="term" value="P:microtubule nucleation"/>
    <property type="evidence" value="ECO:0007669"/>
    <property type="project" value="TreeGrafter"/>
</dbReference>
<dbReference type="PANTHER" id="PTHR46725:SF1">
    <property type="entry name" value="COILED-COIL DOMAIN-CONTAINING PROTEIN 57"/>
    <property type="match status" value="1"/>
</dbReference>
<dbReference type="GO" id="GO:0005876">
    <property type="term" value="C:spindle microtubule"/>
    <property type="evidence" value="ECO:0007669"/>
    <property type="project" value="TreeGrafter"/>
</dbReference>
<feature type="compositionally biased region" description="Basic and acidic residues" evidence="2">
    <location>
        <begin position="329"/>
        <end position="352"/>
    </location>
</feature>
<evidence type="ECO:0000313" key="4">
    <source>
        <dbReference type="Proteomes" id="UP000678393"/>
    </source>
</evidence>
<feature type="region of interest" description="Disordered" evidence="2">
    <location>
        <begin position="380"/>
        <end position="421"/>
    </location>
</feature>
<accession>A0A8S3Z6G1</accession>
<reference evidence="3" key="1">
    <citation type="submission" date="2021-04" db="EMBL/GenBank/DDBJ databases">
        <authorList>
            <consortium name="Molecular Ecology Group"/>
        </authorList>
    </citation>
    <scope>NUCLEOTIDE SEQUENCE</scope>
</reference>
<feature type="coiled-coil region" evidence="1">
    <location>
        <begin position="228"/>
        <end position="255"/>
    </location>
</feature>
<dbReference type="GO" id="GO:0045931">
    <property type="term" value="P:positive regulation of mitotic cell cycle"/>
    <property type="evidence" value="ECO:0007669"/>
    <property type="project" value="TreeGrafter"/>
</dbReference>
<dbReference type="AlphaFoldDB" id="A0A8S3Z6G1"/>
<dbReference type="GO" id="GO:0007099">
    <property type="term" value="P:centriole replication"/>
    <property type="evidence" value="ECO:0007669"/>
    <property type="project" value="TreeGrafter"/>
</dbReference>
<dbReference type="InterPro" id="IPR042481">
    <property type="entry name" value="CCDC57"/>
</dbReference>